<keyword evidence="2" id="KW-0472">Membrane</keyword>
<feature type="transmembrane region" description="Helical" evidence="2">
    <location>
        <begin position="7"/>
        <end position="27"/>
    </location>
</feature>
<evidence type="ECO:0000313" key="3">
    <source>
        <dbReference type="EMBL" id="OGD87220.1"/>
    </source>
</evidence>
<accession>A0A1F5G5Q7</accession>
<gene>
    <name evidence="3" type="ORF">A2870_03675</name>
</gene>
<reference evidence="3 4" key="1">
    <citation type="journal article" date="2016" name="Nat. Commun.">
        <title>Thousands of microbial genomes shed light on interconnected biogeochemical processes in an aquifer system.</title>
        <authorList>
            <person name="Anantharaman K."/>
            <person name="Brown C.T."/>
            <person name="Hug L.A."/>
            <person name="Sharon I."/>
            <person name="Castelle C.J."/>
            <person name="Probst A.J."/>
            <person name="Thomas B.C."/>
            <person name="Singh A."/>
            <person name="Wilkins M.J."/>
            <person name="Karaoz U."/>
            <person name="Brodie E.L."/>
            <person name="Williams K.H."/>
            <person name="Hubbard S.S."/>
            <person name="Banfield J.F."/>
        </authorList>
    </citation>
    <scope>NUCLEOTIDE SEQUENCE [LARGE SCALE GENOMIC DNA]</scope>
</reference>
<name>A0A1F5G5Q7_9BACT</name>
<dbReference type="AlphaFoldDB" id="A0A1F5G5Q7"/>
<comment type="caution">
    <text evidence="3">The sequence shown here is derived from an EMBL/GenBank/DDBJ whole genome shotgun (WGS) entry which is preliminary data.</text>
</comment>
<evidence type="ECO:0000256" key="2">
    <source>
        <dbReference type="SAM" id="Phobius"/>
    </source>
</evidence>
<feature type="compositionally biased region" description="Polar residues" evidence="1">
    <location>
        <begin position="37"/>
        <end position="55"/>
    </location>
</feature>
<keyword evidence="2" id="KW-0812">Transmembrane</keyword>
<feature type="region of interest" description="Disordered" evidence="1">
    <location>
        <begin position="30"/>
        <end position="88"/>
    </location>
</feature>
<dbReference type="STRING" id="1797711.A2870_03675"/>
<sequence>MSKKTKLILSLIGMSAVIVPAILLIVATSRTKEAPSVPTQDRQIDDQNISDSVNKFSPPPSPLSGSSSASPSQAPFKSGESTSSGLSQ</sequence>
<dbReference type="Proteomes" id="UP000179102">
    <property type="component" value="Unassembled WGS sequence"/>
</dbReference>
<feature type="compositionally biased region" description="Low complexity" evidence="1">
    <location>
        <begin position="63"/>
        <end position="75"/>
    </location>
</feature>
<evidence type="ECO:0000256" key="1">
    <source>
        <dbReference type="SAM" id="MobiDB-lite"/>
    </source>
</evidence>
<organism evidence="3 4">
    <name type="scientific">Candidatus Curtissbacteria bacterium RIFCSPHIGHO2_01_FULL_41_11</name>
    <dbReference type="NCBI Taxonomy" id="1797711"/>
    <lineage>
        <taxon>Bacteria</taxon>
        <taxon>Candidatus Curtissiibacteriota</taxon>
    </lineage>
</organism>
<dbReference type="EMBL" id="MFAZ01000018">
    <property type="protein sequence ID" value="OGD87220.1"/>
    <property type="molecule type" value="Genomic_DNA"/>
</dbReference>
<proteinExistence type="predicted"/>
<evidence type="ECO:0000313" key="4">
    <source>
        <dbReference type="Proteomes" id="UP000179102"/>
    </source>
</evidence>
<feature type="compositionally biased region" description="Polar residues" evidence="1">
    <location>
        <begin position="79"/>
        <end position="88"/>
    </location>
</feature>
<protein>
    <submittedName>
        <fullName evidence="3">Uncharacterized protein</fullName>
    </submittedName>
</protein>
<keyword evidence="2" id="KW-1133">Transmembrane helix</keyword>